<keyword evidence="3" id="KW-1185">Reference proteome</keyword>
<protein>
    <submittedName>
        <fullName evidence="2">Uncharacterized protein</fullName>
    </submittedName>
</protein>
<evidence type="ECO:0000256" key="1">
    <source>
        <dbReference type="SAM" id="Phobius"/>
    </source>
</evidence>
<evidence type="ECO:0000313" key="3">
    <source>
        <dbReference type="Proteomes" id="UP000234331"/>
    </source>
</evidence>
<accession>A0A2I2KN03</accession>
<dbReference type="Proteomes" id="UP000234331">
    <property type="component" value="Unassembled WGS sequence"/>
</dbReference>
<keyword evidence="1" id="KW-0472">Membrane</keyword>
<organism evidence="2 3">
    <name type="scientific">Frankia canadensis</name>
    <dbReference type="NCBI Taxonomy" id="1836972"/>
    <lineage>
        <taxon>Bacteria</taxon>
        <taxon>Bacillati</taxon>
        <taxon>Actinomycetota</taxon>
        <taxon>Actinomycetes</taxon>
        <taxon>Frankiales</taxon>
        <taxon>Frankiaceae</taxon>
        <taxon>Frankia</taxon>
    </lineage>
</organism>
<evidence type="ECO:0000313" key="2">
    <source>
        <dbReference type="EMBL" id="SNQ47036.1"/>
    </source>
</evidence>
<sequence>MFNRYDEDDKIPAFYFLIILIFVAAPCLIAGAWLGWFTR</sequence>
<dbReference type="EMBL" id="FZMO01000078">
    <property type="protein sequence ID" value="SNQ47036.1"/>
    <property type="molecule type" value="Genomic_DNA"/>
</dbReference>
<keyword evidence="1" id="KW-0812">Transmembrane</keyword>
<name>A0A2I2KN03_9ACTN</name>
<keyword evidence="1" id="KW-1133">Transmembrane helix</keyword>
<dbReference type="AlphaFoldDB" id="A0A2I2KN03"/>
<reference evidence="2 3" key="1">
    <citation type="submission" date="2017-06" db="EMBL/GenBank/DDBJ databases">
        <authorList>
            <person name="Kim H.J."/>
            <person name="Triplett B.A."/>
        </authorList>
    </citation>
    <scope>NUCLEOTIDE SEQUENCE [LARGE SCALE GENOMIC DNA]</scope>
    <source>
        <strain evidence="2">FRACA_ARgP5</strain>
    </source>
</reference>
<feature type="transmembrane region" description="Helical" evidence="1">
    <location>
        <begin position="12"/>
        <end position="36"/>
    </location>
</feature>
<proteinExistence type="predicted"/>
<gene>
    <name evidence="2" type="ORF">FRACA_1690013</name>
</gene>